<dbReference type="EMBL" id="MH576965">
    <property type="protein sequence ID" value="AXH66770.1"/>
    <property type="molecule type" value="Genomic_DNA"/>
</dbReference>
<accession>A0A345M8E9</accession>
<dbReference type="RefSeq" id="YP_009839459.1">
    <property type="nucleotide sequence ID" value="NC_048721.1"/>
</dbReference>
<protein>
    <submittedName>
        <fullName evidence="1">Uncharacterized protein</fullName>
    </submittedName>
</protein>
<name>A0A345M8E9_9CAUD</name>
<dbReference type="KEGG" id="vg:55609712"/>
<evidence type="ECO:0000313" key="1">
    <source>
        <dbReference type="EMBL" id="AXH66770.1"/>
    </source>
</evidence>
<proteinExistence type="predicted"/>
<dbReference type="Proteomes" id="UP000259988">
    <property type="component" value="Segment"/>
</dbReference>
<dbReference type="GeneID" id="55609712"/>
<evidence type="ECO:0000313" key="3">
    <source>
        <dbReference type="Proteomes" id="UP000259988"/>
    </source>
</evidence>
<dbReference type="EMBL" id="MH576965">
    <property type="protein sequence ID" value="AXH66994.1"/>
    <property type="molecule type" value="Genomic_DNA"/>
</dbReference>
<reference evidence="1 3" key="1">
    <citation type="submission" date="2018-07" db="EMBL/GenBank/DDBJ databases">
        <authorList>
            <person name="Cook J.L."/>
            <person name="Tucker S.D."/>
            <person name="Kassa A.K."/>
            <person name="Jones J.A."/>
            <person name="Khadka D."/>
            <person name="Klug H.M."/>
            <person name="Layton S.R."/>
            <person name="Nayek S."/>
            <person name="Bhuiyan S."/>
            <person name="Kim T."/>
            <person name="Hughes L.E."/>
            <person name="Garlena R.A."/>
            <person name="Russell D.A."/>
            <person name="Pope W.H."/>
            <person name="Jacobs-Sera D."/>
            <person name="Hatfull G.F."/>
        </authorList>
    </citation>
    <scope>NUCLEOTIDE SEQUENCE [LARGE SCALE GENOMIC DNA]</scope>
</reference>
<keyword evidence="3" id="KW-1185">Reference proteome</keyword>
<organism evidence="1 3">
    <name type="scientific">Streptomyces phage StarPlatinum</name>
    <dbReference type="NCBI Taxonomy" id="2283265"/>
    <lineage>
        <taxon>Viruses</taxon>
        <taxon>Duplodnaviria</taxon>
        <taxon>Heunggongvirae</taxon>
        <taxon>Uroviricota</taxon>
        <taxon>Caudoviricetes</taxon>
        <taxon>Stanwilliamsviridae</taxon>
        <taxon>Boydwoodruffvirinae</taxon>
        <taxon>Karimacvirus</taxon>
        <taxon>Karimacvirus starplatinum</taxon>
        <taxon>Streptomyces virus StarPlatinum</taxon>
    </lineage>
</organism>
<gene>
    <name evidence="1" type="primary">21</name>
    <name evidence="2" type="synonym">291</name>
    <name evidence="1" type="ORF">SEA_STARPLATINUM_21</name>
    <name evidence="2" type="ORF">SEA_STARPLATINUM_291</name>
</gene>
<sequence length="67" mass="7716">MQRGQILKAKKPDPNCRIEIIDVMEKEVYVVIHLMNDHCTTMMTPPHMLDLFLEPGDSIRCVCGRFG</sequence>
<evidence type="ECO:0000313" key="2">
    <source>
        <dbReference type="EMBL" id="AXH66994.1"/>
    </source>
</evidence>